<sequence length="53" mass="6123">MTRFVYAADLHLRIKKPQHRIDEWPAVCLDKLEQIVRIAEEADAKFILCGGDV</sequence>
<evidence type="ECO:0000313" key="1">
    <source>
        <dbReference type="EMBL" id="KKK69155.1"/>
    </source>
</evidence>
<name>A0A0F8Y6A5_9ZZZZ</name>
<comment type="caution">
    <text evidence="1">The sequence shown here is derived from an EMBL/GenBank/DDBJ whole genome shotgun (WGS) entry which is preliminary data.</text>
</comment>
<proteinExistence type="predicted"/>
<reference evidence="1" key="1">
    <citation type="journal article" date="2015" name="Nature">
        <title>Complex archaea that bridge the gap between prokaryotes and eukaryotes.</title>
        <authorList>
            <person name="Spang A."/>
            <person name="Saw J.H."/>
            <person name="Jorgensen S.L."/>
            <person name="Zaremba-Niedzwiedzka K."/>
            <person name="Martijn J."/>
            <person name="Lind A.E."/>
            <person name="van Eijk R."/>
            <person name="Schleper C."/>
            <person name="Guy L."/>
            <person name="Ettema T.J."/>
        </authorList>
    </citation>
    <scope>NUCLEOTIDE SEQUENCE</scope>
</reference>
<dbReference type="EMBL" id="LAZR01058791">
    <property type="protein sequence ID" value="KKK69155.1"/>
    <property type="molecule type" value="Genomic_DNA"/>
</dbReference>
<dbReference type="Gene3D" id="3.60.21.10">
    <property type="match status" value="1"/>
</dbReference>
<evidence type="ECO:0008006" key="2">
    <source>
        <dbReference type="Google" id="ProtNLM"/>
    </source>
</evidence>
<dbReference type="AlphaFoldDB" id="A0A0F8Y6A5"/>
<protein>
    <recommendedName>
        <fullName evidence="2">Calcineurin-like phosphoesterase domain-containing protein</fullName>
    </recommendedName>
</protein>
<organism evidence="1">
    <name type="scientific">marine sediment metagenome</name>
    <dbReference type="NCBI Taxonomy" id="412755"/>
    <lineage>
        <taxon>unclassified sequences</taxon>
        <taxon>metagenomes</taxon>
        <taxon>ecological metagenomes</taxon>
    </lineage>
</organism>
<gene>
    <name evidence="1" type="ORF">LCGC14_2936880</name>
</gene>
<dbReference type="InterPro" id="IPR029052">
    <property type="entry name" value="Metallo-depent_PP-like"/>
</dbReference>
<accession>A0A0F8Y6A5</accession>
<dbReference type="SUPFAM" id="SSF56300">
    <property type="entry name" value="Metallo-dependent phosphatases"/>
    <property type="match status" value="1"/>
</dbReference>
<feature type="non-terminal residue" evidence="1">
    <location>
        <position position="53"/>
    </location>
</feature>